<protein>
    <submittedName>
        <fullName evidence="1">Uncharacterized protein</fullName>
    </submittedName>
</protein>
<comment type="caution">
    <text evidence="1">The sequence shown here is derived from an EMBL/GenBank/DDBJ whole genome shotgun (WGS) entry which is preliminary data.</text>
</comment>
<accession>A0A438GHH6</accession>
<dbReference type="AlphaFoldDB" id="A0A438GHH6"/>
<sequence length="137" mass="15201">MAKRDVVGELNEARGIFGVGVWKEASWCWDNIEFKVGRGTKVKFWTDHCGQGPLGDRPCLIWGSVGVPKDSQRALMNRIFIEMELVLSKAIAWVTRATKQGGEIKSPLEDLGEVASKRRCQGDRPGIRLKAVAFDNG</sequence>
<dbReference type="EMBL" id="QGNW01000433">
    <property type="protein sequence ID" value="RVW71641.1"/>
    <property type="molecule type" value="Genomic_DNA"/>
</dbReference>
<reference evidence="1 2" key="1">
    <citation type="journal article" date="2018" name="PLoS Genet.">
        <title>Population sequencing reveals clonal diversity and ancestral inbreeding in the grapevine cultivar Chardonnay.</title>
        <authorList>
            <person name="Roach M.J."/>
            <person name="Johnson D.L."/>
            <person name="Bohlmann J."/>
            <person name="van Vuuren H.J."/>
            <person name="Jones S.J."/>
            <person name="Pretorius I.S."/>
            <person name="Schmidt S.A."/>
            <person name="Borneman A.R."/>
        </authorList>
    </citation>
    <scope>NUCLEOTIDE SEQUENCE [LARGE SCALE GENOMIC DNA]</scope>
    <source>
        <strain evidence="2">cv. Chardonnay</strain>
        <tissue evidence="1">Leaf</tissue>
    </source>
</reference>
<evidence type="ECO:0000313" key="1">
    <source>
        <dbReference type="EMBL" id="RVW71641.1"/>
    </source>
</evidence>
<dbReference type="Proteomes" id="UP000288805">
    <property type="component" value="Unassembled WGS sequence"/>
</dbReference>
<gene>
    <name evidence="1" type="ORF">CK203_052129</name>
</gene>
<proteinExistence type="predicted"/>
<evidence type="ECO:0000313" key="2">
    <source>
        <dbReference type="Proteomes" id="UP000288805"/>
    </source>
</evidence>
<organism evidence="1 2">
    <name type="scientific">Vitis vinifera</name>
    <name type="common">Grape</name>
    <dbReference type="NCBI Taxonomy" id="29760"/>
    <lineage>
        <taxon>Eukaryota</taxon>
        <taxon>Viridiplantae</taxon>
        <taxon>Streptophyta</taxon>
        <taxon>Embryophyta</taxon>
        <taxon>Tracheophyta</taxon>
        <taxon>Spermatophyta</taxon>
        <taxon>Magnoliopsida</taxon>
        <taxon>eudicotyledons</taxon>
        <taxon>Gunneridae</taxon>
        <taxon>Pentapetalae</taxon>
        <taxon>rosids</taxon>
        <taxon>Vitales</taxon>
        <taxon>Vitaceae</taxon>
        <taxon>Viteae</taxon>
        <taxon>Vitis</taxon>
    </lineage>
</organism>
<name>A0A438GHH6_VITVI</name>